<sequence length="770" mass="83392">MASEGFIDTLSTLESWHFACEGDQSPRFLALVRRRNLSRMLLDEGEREFDVCVVGTGLIECLIAASLSRCGLKVLHLDGRDYYGGNWSSLNYKQLKLWSQGREQPEPPTDQQLQADGQTAPPPGEEWVPLDDVGSDSGVTSSCFVDRFMATEPFLLDESEPASAASASASGGGGGGGGGCETTEERLVRQSNQFCVDVCPRLLYCRSDLVDILLRSGVSRYLEFKGMEGLFTWSDGDWFRLPFSRSDIFQSSALSLIEKRLLMKFLTSLTAAQSSAAFHTPKALQGRDLPTASTAAAAAASDTDNEAEDSGDGGDESGVLDGTWFEYMGSHQLTDRLQSLMTYGVCMGEERHPQWTARQGVDRVERIIRSLGIYAAGSPFLYPMYGTAELPQAFTRVCALHRGLYMLRCRPTHIIARQGDNEKNRLVGLRLDNGQTIQASRLISSPDYIPPPQTTPAPSPIPSVLHLIALTDRALLADPSPRERPSEARTRPSPVPSDTETTASETNGGGKVGVGAGAVLEDGMTNPVQLLQVDHTTGCCPRGLFLTHLCQRAPTTLPDAAAASAAECTRVDGASPAFDELVRVLQRLLEARGGAQSCRVVVGYRQYVRRDSLDCLPDPATDAQSASEPPAEGPTSDVWGSLDGLVRQRDVIVCPDPPTQPSFPMQWEPQMAAKVVWSCLRDHIREHGPIEMDAPVQPDGEPSPPLPPYTEGMLMSACTSVVDILQPVISQLEQQAREEQHQEQGGSDEAAEHNEQGGAACDNQTDGPGK</sequence>
<name>A0A0G4EJF9_VITBC</name>
<feature type="region of interest" description="Disordered" evidence="2">
    <location>
        <begin position="99"/>
        <end position="127"/>
    </location>
</feature>
<dbReference type="Proteomes" id="UP000041254">
    <property type="component" value="Unassembled WGS sequence"/>
</dbReference>
<dbReference type="EMBL" id="CDMY01000254">
    <property type="protein sequence ID" value="CEL97118.1"/>
    <property type="molecule type" value="Genomic_DNA"/>
</dbReference>
<proteinExistence type="inferred from homology"/>
<dbReference type="Gene3D" id="3.30.519.10">
    <property type="entry name" value="Guanine Nucleotide Dissociation Inhibitor, domain 2"/>
    <property type="match status" value="1"/>
</dbReference>
<dbReference type="GO" id="GO:0007264">
    <property type="term" value="P:small GTPase-mediated signal transduction"/>
    <property type="evidence" value="ECO:0007669"/>
    <property type="project" value="InterPro"/>
</dbReference>
<evidence type="ECO:0000256" key="2">
    <source>
        <dbReference type="SAM" id="MobiDB-lite"/>
    </source>
</evidence>
<feature type="compositionally biased region" description="Acidic residues" evidence="2">
    <location>
        <begin position="303"/>
        <end position="315"/>
    </location>
</feature>
<dbReference type="Gene3D" id="1.10.405.10">
    <property type="entry name" value="Guanine Nucleotide Dissociation Inhibitor, domain 1"/>
    <property type="match status" value="1"/>
</dbReference>
<evidence type="ECO:0000313" key="4">
    <source>
        <dbReference type="Proteomes" id="UP000041254"/>
    </source>
</evidence>
<feature type="region of interest" description="Disordered" evidence="2">
    <location>
        <begin position="730"/>
        <end position="770"/>
    </location>
</feature>
<dbReference type="AlphaFoldDB" id="A0A0G4EJF9"/>
<dbReference type="STRING" id="1169540.A0A0G4EJF9"/>
<dbReference type="OrthoDB" id="1923006at2759"/>
<dbReference type="PANTHER" id="PTHR11787">
    <property type="entry name" value="RAB GDP-DISSOCIATION INHIBITOR"/>
    <property type="match status" value="1"/>
</dbReference>
<evidence type="ECO:0008006" key="5">
    <source>
        <dbReference type="Google" id="ProtNLM"/>
    </source>
</evidence>
<feature type="region of interest" description="Disordered" evidence="2">
    <location>
        <begin position="690"/>
        <end position="710"/>
    </location>
</feature>
<dbReference type="PRINTS" id="PR00891">
    <property type="entry name" value="RABGDIREP"/>
</dbReference>
<feature type="compositionally biased region" description="Basic and acidic residues" evidence="2">
    <location>
        <begin position="480"/>
        <end position="490"/>
    </location>
</feature>
<comment type="similarity">
    <text evidence="1">Belongs to the Rab GDI family.</text>
</comment>
<evidence type="ECO:0000256" key="1">
    <source>
        <dbReference type="ARBA" id="ARBA00005593"/>
    </source>
</evidence>
<dbReference type="OMA" id="GNWAGFN"/>
<evidence type="ECO:0000313" key="3">
    <source>
        <dbReference type="EMBL" id="CEL97118.1"/>
    </source>
</evidence>
<dbReference type="PANTHER" id="PTHR11787:SF4">
    <property type="entry name" value="CHM, RAB ESCORT PROTEIN 1"/>
    <property type="match status" value="1"/>
</dbReference>
<feature type="region of interest" description="Disordered" evidence="2">
    <location>
        <begin position="616"/>
        <end position="640"/>
    </location>
</feature>
<dbReference type="InParanoid" id="A0A0G4EJF9"/>
<feature type="region of interest" description="Disordered" evidence="2">
    <location>
        <begin position="161"/>
        <end position="182"/>
    </location>
</feature>
<feature type="region of interest" description="Disordered" evidence="2">
    <location>
        <begin position="476"/>
        <end position="517"/>
    </location>
</feature>
<keyword evidence="4" id="KW-1185">Reference proteome</keyword>
<dbReference type="Pfam" id="PF00996">
    <property type="entry name" value="GDI"/>
    <property type="match status" value="3"/>
</dbReference>
<accession>A0A0G4EJF9</accession>
<dbReference type="InterPro" id="IPR018203">
    <property type="entry name" value="GDP_dissociation_inhibitor"/>
</dbReference>
<dbReference type="VEuPathDB" id="CryptoDB:Vbra_3962"/>
<dbReference type="GO" id="GO:0016192">
    <property type="term" value="P:vesicle-mediated transport"/>
    <property type="evidence" value="ECO:0007669"/>
    <property type="project" value="TreeGrafter"/>
</dbReference>
<feature type="region of interest" description="Disordered" evidence="2">
    <location>
        <begin position="295"/>
        <end position="315"/>
    </location>
</feature>
<feature type="compositionally biased region" description="Polar residues" evidence="2">
    <location>
        <begin position="496"/>
        <end position="506"/>
    </location>
</feature>
<dbReference type="Gene3D" id="3.50.50.60">
    <property type="entry name" value="FAD/NAD(P)-binding domain"/>
    <property type="match status" value="2"/>
</dbReference>
<dbReference type="PhylomeDB" id="A0A0G4EJF9"/>
<gene>
    <name evidence="3" type="ORF">Vbra_3962</name>
</gene>
<feature type="compositionally biased region" description="Gly residues" evidence="2">
    <location>
        <begin position="170"/>
        <end position="180"/>
    </location>
</feature>
<dbReference type="InterPro" id="IPR036188">
    <property type="entry name" value="FAD/NAD-bd_sf"/>
</dbReference>
<protein>
    <recommendedName>
        <fullName evidence="5">Rab proteins geranylgeranyltransferase component</fullName>
    </recommendedName>
</protein>
<reference evidence="3 4" key="1">
    <citation type="submission" date="2014-11" db="EMBL/GenBank/DDBJ databases">
        <authorList>
            <person name="Zhu J."/>
            <person name="Qi W."/>
            <person name="Song R."/>
        </authorList>
    </citation>
    <scope>NUCLEOTIDE SEQUENCE [LARGE SCALE GENOMIC DNA]</scope>
</reference>
<dbReference type="GO" id="GO:0005968">
    <property type="term" value="C:Rab-protein geranylgeranyltransferase complex"/>
    <property type="evidence" value="ECO:0007669"/>
    <property type="project" value="TreeGrafter"/>
</dbReference>
<dbReference type="GO" id="GO:0005634">
    <property type="term" value="C:nucleus"/>
    <property type="evidence" value="ECO:0007669"/>
    <property type="project" value="TreeGrafter"/>
</dbReference>
<feature type="compositionally biased region" description="Gly residues" evidence="2">
    <location>
        <begin position="507"/>
        <end position="516"/>
    </location>
</feature>
<dbReference type="SUPFAM" id="SSF51905">
    <property type="entry name" value="FAD/NAD(P)-binding domain"/>
    <property type="match status" value="1"/>
</dbReference>
<organism evidence="3 4">
    <name type="scientific">Vitrella brassicaformis (strain CCMP3155)</name>
    <dbReference type="NCBI Taxonomy" id="1169540"/>
    <lineage>
        <taxon>Eukaryota</taxon>
        <taxon>Sar</taxon>
        <taxon>Alveolata</taxon>
        <taxon>Colpodellida</taxon>
        <taxon>Vitrellaceae</taxon>
        <taxon>Vitrella</taxon>
    </lineage>
</organism>
<dbReference type="GO" id="GO:0005829">
    <property type="term" value="C:cytosol"/>
    <property type="evidence" value="ECO:0007669"/>
    <property type="project" value="TreeGrafter"/>
</dbReference>
<feature type="compositionally biased region" description="Pro residues" evidence="2">
    <location>
        <begin position="448"/>
        <end position="461"/>
    </location>
</feature>
<dbReference type="GO" id="GO:0005092">
    <property type="term" value="F:GDP-dissociation inhibitor activity"/>
    <property type="evidence" value="ECO:0007669"/>
    <property type="project" value="InterPro"/>
</dbReference>
<feature type="region of interest" description="Disordered" evidence="2">
    <location>
        <begin position="442"/>
        <end position="461"/>
    </location>
</feature>